<feature type="transmembrane region" description="Helical" evidence="1">
    <location>
        <begin position="70"/>
        <end position="88"/>
    </location>
</feature>
<dbReference type="KEGG" id="sjv:SJAV_26180"/>
<evidence type="ECO:0008006" key="3">
    <source>
        <dbReference type="Google" id="ProtNLM"/>
    </source>
</evidence>
<gene>
    <name evidence="2" type="ORF">SJAV_26180</name>
</gene>
<feature type="transmembrane region" description="Helical" evidence="1">
    <location>
        <begin position="6"/>
        <end position="24"/>
    </location>
</feature>
<keyword evidence="1" id="KW-1133">Transmembrane helix</keyword>
<name>A0AAT9GUX0_9CREN</name>
<proteinExistence type="predicted"/>
<keyword evidence="1" id="KW-0812">Transmembrane</keyword>
<evidence type="ECO:0000256" key="1">
    <source>
        <dbReference type="SAM" id="Phobius"/>
    </source>
</evidence>
<feature type="transmembrane region" description="Helical" evidence="1">
    <location>
        <begin position="36"/>
        <end position="58"/>
    </location>
</feature>
<keyword evidence="1" id="KW-0472">Membrane</keyword>
<protein>
    <recommendedName>
        <fullName evidence="3">DUF304 domain-containing protein</fullName>
    </recommendedName>
</protein>
<dbReference type="RefSeq" id="WP_369610161.1">
    <property type="nucleotide sequence ID" value="NZ_AP031322.1"/>
</dbReference>
<dbReference type="GeneID" id="92355573"/>
<evidence type="ECO:0000313" key="2">
    <source>
        <dbReference type="EMBL" id="BFH74674.1"/>
    </source>
</evidence>
<accession>A0AAT9GUX0</accession>
<feature type="transmembrane region" description="Helical" evidence="1">
    <location>
        <begin position="170"/>
        <end position="199"/>
    </location>
</feature>
<dbReference type="EMBL" id="AP031322">
    <property type="protein sequence ID" value="BFH74674.1"/>
    <property type="molecule type" value="Genomic_DNA"/>
</dbReference>
<feature type="transmembrane region" description="Helical" evidence="1">
    <location>
        <begin position="139"/>
        <end position="164"/>
    </location>
</feature>
<reference evidence="2" key="1">
    <citation type="submission" date="2024-03" db="EMBL/GenBank/DDBJ databases">
        <title>Complete genome sequence of Sulfurisphaera javensis strain KD-1.</title>
        <authorList>
            <person name="Sakai H."/>
            <person name="Nur N."/>
            <person name="Suwanto A."/>
            <person name="Kurosawa N."/>
        </authorList>
    </citation>
    <scope>NUCLEOTIDE SEQUENCE</scope>
    <source>
        <strain evidence="2">KD-1</strain>
    </source>
</reference>
<organism evidence="2">
    <name type="scientific">Sulfurisphaera javensis</name>
    <dbReference type="NCBI Taxonomy" id="2049879"/>
    <lineage>
        <taxon>Archaea</taxon>
        <taxon>Thermoproteota</taxon>
        <taxon>Thermoprotei</taxon>
        <taxon>Sulfolobales</taxon>
        <taxon>Sulfolobaceae</taxon>
        <taxon>Sulfurisphaera</taxon>
    </lineage>
</organism>
<sequence length="294" mass="35165">MVIPLSSYFEVLGVVVVIPILFWLNIRYIEKDSIKIFFLLITLLYLFFLFFLFIYFLAYVLLFEVKNVEYRIPFLILFALTPMLLALFGDKLRKMMKRVKTVKIEGGKISFELPYVLYSKLSKKEIEMLKYRYSLSSKFLLIILIVAKAVWYYNLFLFISMLIADYETRFRIISIGLFIFLYLIAVFANEIVLSTLWWIELNRDYLMLLKFGYKASKRLILKIHNKMYFEKEGDKITLKEVLWEFKRALVLPTGITVFVTYLFPDDQPPFELRGKVIRKRNKKMAVVNLNFKFN</sequence>
<dbReference type="AlphaFoldDB" id="A0AAT9GUX0"/>